<evidence type="ECO:0000313" key="1">
    <source>
        <dbReference type="EMBL" id="OFW56392.1"/>
    </source>
</evidence>
<dbReference type="Proteomes" id="UP000177876">
    <property type="component" value="Unassembled WGS sequence"/>
</dbReference>
<sequence>MSAEVNDKVLEAVKTQAKEGRINCATALKLAQDLGVPPGEVGKAANALNIKISNCSLGCF</sequence>
<accession>A0A1F2WHT3</accession>
<dbReference type="EMBL" id="MELK01000047">
    <property type="protein sequence ID" value="OFW56392.1"/>
    <property type="molecule type" value="Genomic_DNA"/>
</dbReference>
<evidence type="ECO:0000313" key="2">
    <source>
        <dbReference type="Proteomes" id="UP000177876"/>
    </source>
</evidence>
<gene>
    <name evidence="1" type="ORF">A2Y75_03770</name>
</gene>
<dbReference type="STRING" id="1797197.A2Y75_03770"/>
<dbReference type="AlphaFoldDB" id="A0A1F2WHT3"/>
<protein>
    <submittedName>
        <fullName evidence="1">Uncharacterized protein</fullName>
    </submittedName>
</protein>
<proteinExistence type="predicted"/>
<comment type="caution">
    <text evidence="1">The sequence shown here is derived from an EMBL/GenBank/DDBJ whole genome shotgun (WGS) entry which is preliminary data.</text>
</comment>
<reference evidence="1 2" key="1">
    <citation type="journal article" date="2016" name="Nat. Commun.">
        <title>Thousands of microbial genomes shed light on interconnected biogeochemical processes in an aquifer system.</title>
        <authorList>
            <person name="Anantharaman K."/>
            <person name="Brown C.T."/>
            <person name="Hug L.A."/>
            <person name="Sharon I."/>
            <person name="Castelle C.J."/>
            <person name="Probst A.J."/>
            <person name="Thomas B.C."/>
            <person name="Singh A."/>
            <person name="Wilkins M.J."/>
            <person name="Karaoz U."/>
            <person name="Brodie E.L."/>
            <person name="Williams K.H."/>
            <person name="Hubbard S.S."/>
            <person name="Banfield J.F."/>
        </authorList>
    </citation>
    <scope>NUCLEOTIDE SEQUENCE [LARGE SCALE GENOMIC DNA]</scope>
</reference>
<organism evidence="1 2">
    <name type="scientific">Candidatus Solincola sediminis</name>
    <dbReference type="NCBI Taxonomy" id="1797199"/>
    <lineage>
        <taxon>Bacteria</taxon>
        <taxon>Bacillati</taxon>
        <taxon>Actinomycetota</taxon>
        <taxon>Candidatus Geothermincolia</taxon>
        <taxon>Candidatus Geothermincolales</taxon>
        <taxon>Candidatus Geothermincolaceae</taxon>
        <taxon>Candidatus Solincola</taxon>
    </lineage>
</organism>
<name>A0A1F2WHT3_9ACTN</name>